<name>A0A2H3DXC1_ARMGA</name>
<reference evidence="2" key="1">
    <citation type="journal article" date="2017" name="Nat. Ecol. Evol.">
        <title>Genome expansion and lineage-specific genetic innovations in the forest pathogenic fungi Armillaria.</title>
        <authorList>
            <person name="Sipos G."/>
            <person name="Prasanna A.N."/>
            <person name="Walter M.C."/>
            <person name="O'Connor E."/>
            <person name="Balint B."/>
            <person name="Krizsan K."/>
            <person name="Kiss B."/>
            <person name="Hess J."/>
            <person name="Varga T."/>
            <person name="Slot J."/>
            <person name="Riley R."/>
            <person name="Boka B."/>
            <person name="Rigling D."/>
            <person name="Barry K."/>
            <person name="Lee J."/>
            <person name="Mihaltcheva S."/>
            <person name="LaButti K."/>
            <person name="Lipzen A."/>
            <person name="Waldron R."/>
            <person name="Moloney N.M."/>
            <person name="Sperisen C."/>
            <person name="Kredics L."/>
            <person name="Vagvoelgyi C."/>
            <person name="Patrignani A."/>
            <person name="Fitzpatrick D."/>
            <person name="Nagy I."/>
            <person name="Doyle S."/>
            <person name="Anderson J.B."/>
            <person name="Grigoriev I.V."/>
            <person name="Gueldener U."/>
            <person name="Muensterkoetter M."/>
            <person name="Nagy L.G."/>
        </authorList>
    </citation>
    <scope>NUCLEOTIDE SEQUENCE [LARGE SCALE GENOMIC DNA]</scope>
    <source>
        <strain evidence="2">Ar21-2</strain>
    </source>
</reference>
<evidence type="ECO:0000313" key="1">
    <source>
        <dbReference type="EMBL" id="PBK98710.1"/>
    </source>
</evidence>
<dbReference type="EMBL" id="KZ293648">
    <property type="protein sequence ID" value="PBK98710.1"/>
    <property type="molecule type" value="Genomic_DNA"/>
</dbReference>
<dbReference type="InParanoid" id="A0A2H3DXC1"/>
<organism evidence="1 2">
    <name type="scientific">Armillaria gallica</name>
    <name type="common">Bulbous honey fungus</name>
    <name type="synonym">Armillaria bulbosa</name>
    <dbReference type="NCBI Taxonomy" id="47427"/>
    <lineage>
        <taxon>Eukaryota</taxon>
        <taxon>Fungi</taxon>
        <taxon>Dikarya</taxon>
        <taxon>Basidiomycota</taxon>
        <taxon>Agaricomycotina</taxon>
        <taxon>Agaricomycetes</taxon>
        <taxon>Agaricomycetidae</taxon>
        <taxon>Agaricales</taxon>
        <taxon>Marasmiineae</taxon>
        <taxon>Physalacriaceae</taxon>
        <taxon>Armillaria</taxon>
    </lineage>
</organism>
<dbReference type="AlphaFoldDB" id="A0A2H3DXC1"/>
<sequence length="127" mass="14029">NDVLMSLLSSCFYLHGVQSNNPSFSSPISYLFSNASHLGPPKECSRRQLGLTPRSSYLGRLQAGARTYAWAVTGAKLGDEFRLLRVNGICVLADTTRNCHLRRPCPFDTRSWAHASDASNQRGVRLS</sequence>
<dbReference type="OrthoDB" id="10476746at2759"/>
<protein>
    <submittedName>
        <fullName evidence="1">Uncharacterized protein</fullName>
    </submittedName>
</protein>
<evidence type="ECO:0000313" key="2">
    <source>
        <dbReference type="Proteomes" id="UP000217790"/>
    </source>
</evidence>
<keyword evidence="2" id="KW-1185">Reference proteome</keyword>
<feature type="non-terminal residue" evidence="1">
    <location>
        <position position="1"/>
    </location>
</feature>
<gene>
    <name evidence="1" type="ORF">ARMGADRAFT_1009105</name>
</gene>
<dbReference type="Proteomes" id="UP000217790">
    <property type="component" value="Unassembled WGS sequence"/>
</dbReference>
<proteinExistence type="predicted"/>
<accession>A0A2H3DXC1</accession>